<keyword evidence="2 4" id="KW-0819">tRNA processing</keyword>
<comment type="catalytic activity">
    <reaction evidence="4">
        <text>uridine(13) in tRNA = pseudouridine(13) in tRNA</text>
        <dbReference type="Rhea" id="RHEA:42540"/>
        <dbReference type="Rhea" id="RHEA-COMP:10105"/>
        <dbReference type="Rhea" id="RHEA-COMP:10106"/>
        <dbReference type="ChEBI" id="CHEBI:65314"/>
        <dbReference type="ChEBI" id="CHEBI:65315"/>
        <dbReference type="EC" id="5.4.99.27"/>
    </reaction>
</comment>
<dbReference type="NCBIfam" id="TIGR00094">
    <property type="entry name" value="tRNA_TruD_broad"/>
    <property type="match status" value="1"/>
</dbReference>
<feature type="domain" description="TRUD" evidence="6">
    <location>
        <begin position="213"/>
        <end position="445"/>
    </location>
</feature>
<dbReference type="InterPro" id="IPR020103">
    <property type="entry name" value="PsdUridine_synth_cat_dom_sf"/>
</dbReference>
<dbReference type="EMBL" id="BIXZ01000005">
    <property type="protein sequence ID" value="GCF14942.1"/>
    <property type="molecule type" value="Genomic_DNA"/>
</dbReference>
<evidence type="ECO:0000259" key="6">
    <source>
        <dbReference type="PROSITE" id="PS50984"/>
    </source>
</evidence>
<keyword evidence="8" id="KW-1185">Reference proteome</keyword>
<evidence type="ECO:0000256" key="4">
    <source>
        <dbReference type="HAMAP-Rule" id="MF_01082"/>
    </source>
</evidence>
<dbReference type="PROSITE" id="PS01268">
    <property type="entry name" value="UPF0024"/>
    <property type="match status" value="1"/>
</dbReference>
<accession>A0A4C2EKS4</accession>
<dbReference type="InterPro" id="IPR020119">
    <property type="entry name" value="PsdUridine_synth_TruD_CS"/>
</dbReference>
<comment type="similarity">
    <text evidence="1 4">Belongs to the pseudouridine synthase TruD family.</text>
</comment>
<dbReference type="GO" id="GO:0160150">
    <property type="term" value="F:tRNA pseudouridine(13) synthase activity"/>
    <property type="evidence" value="ECO:0007669"/>
    <property type="project" value="UniProtKB-EC"/>
</dbReference>
<reference evidence="7 8" key="1">
    <citation type="submission" date="2019-02" db="EMBL/GenBank/DDBJ databases">
        <title>Haloarcula mannanilyticum sp. nov., a mannan degrading haloarchaeon isolated from commercial salt.</title>
        <authorList>
            <person name="Enomoto S."/>
            <person name="Shimane Y."/>
            <person name="Kamekura M."/>
            <person name="Ito T."/>
            <person name="Moriya O."/>
            <person name="Ihara K."/>
            <person name="Takahashi-Ando N."/>
            <person name="Fukushima Y."/>
            <person name="Yoshida Y."/>
            <person name="Usama R."/>
            <person name="Takai K."/>
            <person name="Minegishi H."/>
        </authorList>
    </citation>
    <scope>NUCLEOTIDE SEQUENCE [LARGE SCALE GENOMIC DNA]</scope>
    <source>
        <strain evidence="7 8">MD130-1</strain>
    </source>
</reference>
<dbReference type="GO" id="GO:0031119">
    <property type="term" value="P:tRNA pseudouridine synthesis"/>
    <property type="evidence" value="ECO:0007669"/>
    <property type="project" value="UniProtKB-UniRule"/>
</dbReference>
<evidence type="ECO:0000313" key="8">
    <source>
        <dbReference type="Proteomes" id="UP000304382"/>
    </source>
</evidence>
<gene>
    <name evidence="4" type="primary">truD</name>
    <name evidence="7" type="ORF">Harman_28770</name>
</gene>
<sequence length="484" mass="52893">MPGDAGPWESANANPKRRPTNIHSMQSAHPIEQAVGMEYYVSDADGVGGRLRSSPADFRVRELEAFDTEPVDADTGAYPHLVFRAELRNWETNDFASKFSDRLGISRERVSWAGTKDKRAITTQLFSVKGIGAEELPEIGGTDIEVIGRAGRPILFGDLAGNAFEIVVRDTENTENAASVVADLTTFAAGTEPTASEDRSADSTLPDGETTVGVPNYFGQQRFGSRRPVTHEVGLAIARGEWREAVLAYVGNPNEREPESTQEARAYVDETHDWAGALDKLPGALGYERSICHRLVENGADEPADFREALEQLPSNLQSLFVNAAQSYVFNRILSERLERGLPFDRPVEGDVVCFRDSDAPEDFPIPDADRTQQVTAERLSTVERHCERGRAFVTAPLVGTDTELGSGEPGDIAREVLDDIGLSQADFDLPGAFDSDGTRRAILLRTDLGVERDGADLTFSFSLPKGSYATVLLREFRKGDPDA</sequence>
<dbReference type="PANTHER" id="PTHR13326">
    <property type="entry name" value="TRNA PSEUDOURIDINE SYNTHASE D"/>
    <property type="match status" value="1"/>
</dbReference>
<comment type="function">
    <text evidence="4">Could be responsible for synthesis of pseudouridine from uracil-13 in transfer RNAs.</text>
</comment>
<name>A0A4C2EKS4_9EURY</name>
<dbReference type="PANTHER" id="PTHR13326:SF21">
    <property type="entry name" value="PSEUDOURIDYLATE SYNTHASE PUS7L"/>
    <property type="match status" value="1"/>
</dbReference>
<evidence type="ECO:0000256" key="3">
    <source>
        <dbReference type="ARBA" id="ARBA00023235"/>
    </source>
</evidence>
<dbReference type="HAMAP" id="MF_01082">
    <property type="entry name" value="TruD"/>
    <property type="match status" value="1"/>
</dbReference>
<dbReference type="NCBIfam" id="NF002158">
    <property type="entry name" value="PRK00984.2-3"/>
    <property type="match status" value="1"/>
</dbReference>
<protein>
    <recommendedName>
        <fullName evidence="4">Probable tRNA pseudouridine synthase D</fullName>
        <ecNumber evidence="4">5.4.99.27</ecNumber>
    </recommendedName>
    <alternativeName>
        <fullName evidence="4">tRNA pseudouridine(13) synthase</fullName>
    </alternativeName>
    <alternativeName>
        <fullName evidence="4">tRNA pseudouridylate synthase D</fullName>
    </alternativeName>
    <alternativeName>
        <fullName evidence="4">tRNA-uridine isomerase D</fullName>
    </alternativeName>
</protein>
<evidence type="ECO:0000256" key="2">
    <source>
        <dbReference type="ARBA" id="ARBA00022694"/>
    </source>
</evidence>
<feature type="region of interest" description="Disordered" evidence="5">
    <location>
        <begin position="190"/>
        <end position="213"/>
    </location>
</feature>
<comment type="caution">
    <text evidence="7">The sequence shown here is derived from an EMBL/GenBank/DDBJ whole genome shotgun (WGS) entry which is preliminary data.</text>
</comment>
<dbReference type="Gene3D" id="3.30.2350.20">
    <property type="entry name" value="TruD, catalytic domain"/>
    <property type="match status" value="1"/>
</dbReference>
<evidence type="ECO:0000313" key="7">
    <source>
        <dbReference type="EMBL" id="GCF14942.1"/>
    </source>
</evidence>
<organism evidence="7 8">
    <name type="scientific">Haloarcula mannanilytica</name>
    <dbReference type="NCBI Taxonomy" id="2509225"/>
    <lineage>
        <taxon>Archaea</taxon>
        <taxon>Methanobacteriati</taxon>
        <taxon>Methanobacteriota</taxon>
        <taxon>Stenosarchaea group</taxon>
        <taxon>Halobacteria</taxon>
        <taxon>Halobacteriales</taxon>
        <taxon>Haloarculaceae</taxon>
        <taxon>Haloarcula</taxon>
    </lineage>
</organism>
<evidence type="ECO:0000256" key="5">
    <source>
        <dbReference type="SAM" id="MobiDB-lite"/>
    </source>
</evidence>
<keyword evidence="3 4" id="KW-0413">Isomerase</keyword>
<dbReference type="PIRSF" id="PIRSF037016">
    <property type="entry name" value="Pseudouridin_synth_euk_prd"/>
    <property type="match status" value="1"/>
</dbReference>
<dbReference type="Proteomes" id="UP000304382">
    <property type="component" value="Unassembled WGS sequence"/>
</dbReference>
<dbReference type="InterPro" id="IPR011760">
    <property type="entry name" value="PsdUridine_synth_TruD_insert"/>
</dbReference>
<evidence type="ECO:0000256" key="1">
    <source>
        <dbReference type="ARBA" id="ARBA00007953"/>
    </source>
</evidence>
<dbReference type="Pfam" id="PF01142">
    <property type="entry name" value="TruD"/>
    <property type="match status" value="1"/>
</dbReference>
<dbReference type="InterPro" id="IPR042214">
    <property type="entry name" value="TruD_catalytic"/>
</dbReference>
<dbReference type="Gene3D" id="3.30.70.3160">
    <property type="match status" value="1"/>
</dbReference>
<dbReference type="Gene3D" id="1.10.1510.30">
    <property type="match status" value="1"/>
</dbReference>
<feature type="region of interest" description="Disordered" evidence="5">
    <location>
        <begin position="1"/>
        <end position="22"/>
    </location>
</feature>
<feature type="active site" description="Nucleophile" evidence="4">
    <location>
        <position position="117"/>
    </location>
</feature>
<dbReference type="SUPFAM" id="SSF55120">
    <property type="entry name" value="Pseudouridine synthase"/>
    <property type="match status" value="1"/>
</dbReference>
<dbReference type="GO" id="GO:0003723">
    <property type="term" value="F:RNA binding"/>
    <property type="evidence" value="ECO:0007669"/>
    <property type="project" value="InterPro"/>
</dbReference>
<dbReference type="InterPro" id="IPR001656">
    <property type="entry name" value="PsdUridine_synth_TruD"/>
</dbReference>
<dbReference type="AlphaFoldDB" id="A0A4C2EKS4"/>
<dbReference type="EC" id="5.4.99.27" evidence="4"/>
<dbReference type="PROSITE" id="PS50984">
    <property type="entry name" value="TRUD"/>
    <property type="match status" value="1"/>
</dbReference>
<proteinExistence type="inferred from homology"/>